<dbReference type="InterPro" id="IPR001486">
    <property type="entry name" value="Hemoglobin_trunc"/>
</dbReference>
<dbReference type="CDD" id="cd08916">
    <property type="entry name" value="TrHb3_P"/>
    <property type="match status" value="1"/>
</dbReference>
<evidence type="ECO:0000313" key="5">
    <source>
        <dbReference type="EMBL" id="MDG3585945.1"/>
    </source>
</evidence>
<dbReference type="EMBL" id="JAPMUA010000003">
    <property type="protein sequence ID" value="MDG3585945.1"/>
    <property type="molecule type" value="Genomic_DNA"/>
</dbReference>
<keyword evidence="6" id="KW-1185">Reference proteome</keyword>
<evidence type="ECO:0000256" key="2">
    <source>
        <dbReference type="ARBA" id="ARBA00022617"/>
    </source>
</evidence>
<dbReference type="Proteomes" id="UP001153642">
    <property type="component" value="Unassembled WGS sequence"/>
</dbReference>
<name>A0ABT6FRP6_9FLAO</name>
<dbReference type="InterPro" id="IPR012292">
    <property type="entry name" value="Globin/Proto"/>
</dbReference>
<keyword evidence="1" id="KW-0813">Transport</keyword>
<organism evidence="5 6">
    <name type="scientific">Galbibacter pacificus</name>
    <dbReference type="NCBI Taxonomy" id="2996052"/>
    <lineage>
        <taxon>Bacteria</taxon>
        <taxon>Pseudomonadati</taxon>
        <taxon>Bacteroidota</taxon>
        <taxon>Flavobacteriia</taxon>
        <taxon>Flavobacteriales</taxon>
        <taxon>Flavobacteriaceae</taxon>
        <taxon>Galbibacter</taxon>
    </lineage>
</organism>
<comment type="caution">
    <text evidence="5">The sequence shown here is derived from an EMBL/GenBank/DDBJ whole genome shotgun (WGS) entry which is preliminary data.</text>
</comment>
<dbReference type="RefSeq" id="WP_277900140.1">
    <property type="nucleotide sequence ID" value="NZ_JAPMUA010000003.1"/>
</dbReference>
<evidence type="ECO:0000313" key="6">
    <source>
        <dbReference type="Proteomes" id="UP001153642"/>
    </source>
</evidence>
<reference evidence="5" key="1">
    <citation type="submission" date="2022-11" db="EMBL/GenBank/DDBJ databases">
        <title>High-quality draft genome sequence of Galbibacter sp. strain CMA-7.</title>
        <authorList>
            <person name="Wei L."/>
            <person name="Dong C."/>
            <person name="Shao Z."/>
        </authorList>
    </citation>
    <scope>NUCLEOTIDE SEQUENCE</scope>
    <source>
        <strain evidence="5">CMA-7</strain>
    </source>
</reference>
<proteinExistence type="predicted"/>
<protein>
    <submittedName>
        <fullName evidence="5">Group III truncated hemoglobin</fullName>
    </submittedName>
</protein>
<dbReference type="SUPFAM" id="SSF46458">
    <property type="entry name" value="Globin-like"/>
    <property type="match status" value="1"/>
</dbReference>
<evidence type="ECO:0000256" key="4">
    <source>
        <dbReference type="ARBA" id="ARBA00023004"/>
    </source>
</evidence>
<dbReference type="Gene3D" id="1.10.490.10">
    <property type="entry name" value="Globins"/>
    <property type="match status" value="1"/>
</dbReference>
<dbReference type="InterPro" id="IPR009050">
    <property type="entry name" value="Globin-like_sf"/>
</dbReference>
<accession>A0ABT6FRP6</accession>
<evidence type="ECO:0000256" key="1">
    <source>
        <dbReference type="ARBA" id="ARBA00022448"/>
    </source>
</evidence>
<evidence type="ECO:0000256" key="3">
    <source>
        <dbReference type="ARBA" id="ARBA00022723"/>
    </source>
</evidence>
<dbReference type="Pfam" id="PF01152">
    <property type="entry name" value="Bac_globin"/>
    <property type="match status" value="1"/>
</dbReference>
<keyword evidence="2" id="KW-0349">Heme</keyword>
<keyword evidence="4" id="KW-0408">Iron</keyword>
<sequence>MATKKRIETLADIKHLIDSFYDKVRRDNLLGPVFNEKIGNQWASHLEKMYRFWQTVLLEEHTYNGTPFMAHGSLPIHQIHFDTWLDLFENTVDSLFTGEKAREAKWRARKMAEMFQLKLQYHRSDQTKPL</sequence>
<gene>
    <name evidence="5" type="ORF">OSR52_08680</name>
</gene>
<keyword evidence="3" id="KW-0479">Metal-binding</keyword>